<dbReference type="InterPro" id="IPR011050">
    <property type="entry name" value="Pectin_lyase_fold/virulence"/>
</dbReference>
<dbReference type="Pfam" id="PF01095">
    <property type="entry name" value="Pectinesterase"/>
    <property type="match status" value="1"/>
</dbReference>
<dbReference type="GO" id="GO:0030599">
    <property type="term" value="F:pectinesterase activity"/>
    <property type="evidence" value="ECO:0000318"/>
    <property type="project" value="GO_Central"/>
</dbReference>
<reference evidence="15" key="1">
    <citation type="journal article" date="2013" name="Science">
        <title>The Amborella genome and the evolution of flowering plants.</title>
        <authorList>
            <consortium name="Amborella Genome Project"/>
        </authorList>
    </citation>
    <scope>NUCLEOTIDE SEQUENCE [LARGE SCALE GENOMIC DNA]</scope>
</reference>
<comment type="similarity">
    <text evidence="3">Belongs to the pectinesterase family.</text>
</comment>
<dbReference type="PROSITE" id="PS00503">
    <property type="entry name" value="PECTINESTERASE_2"/>
    <property type="match status" value="1"/>
</dbReference>
<dbReference type="EMBL" id="KI394011">
    <property type="protein sequence ID" value="ERN05537.1"/>
    <property type="molecule type" value="Genomic_DNA"/>
</dbReference>
<organism evidence="14 15">
    <name type="scientific">Amborella trichopoda</name>
    <dbReference type="NCBI Taxonomy" id="13333"/>
    <lineage>
        <taxon>Eukaryota</taxon>
        <taxon>Viridiplantae</taxon>
        <taxon>Streptophyta</taxon>
        <taxon>Embryophyta</taxon>
        <taxon>Tracheophyta</taxon>
        <taxon>Spermatophyta</taxon>
        <taxon>Magnoliopsida</taxon>
        <taxon>Amborellales</taxon>
        <taxon>Amborellaceae</taxon>
        <taxon>Amborella</taxon>
    </lineage>
</organism>
<comment type="pathway">
    <text evidence="2 12">Glycan metabolism; pectin degradation; 2-dehydro-3-deoxy-D-gluconate from pectin: step 1/5.</text>
</comment>
<name>W1P6M7_AMBTC</name>
<keyword evidence="8 12" id="KW-0378">Hydrolase</keyword>
<dbReference type="GO" id="GO:0042545">
    <property type="term" value="P:cell wall modification"/>
    <property type="evidence" value="ECO:0007669"/>
    <property type="project" value="UniProtKB-UniRule"/>
</dbReference>
<evidence type="ECO:0000256" key="3">
    <source>
        <dbReference type="ARBA" id="ARBA00008891"/>
    </source>
</evidence>
<evidence type="ECO:0000256" key="12">
    <source>
        <dbReference type="RuleBase" id="RU000589"/>
    </source>
</evidence>
<evidence type="ECO:0000313" key="15">
    <source>
        <dbReference type="Proteomes" id="UP000017836"/>
    </source>
</evidence>
<accession>W1P6M7</accession>
<dbReference type="FunFam" id="2.160.20.10:FF:000008">
    <property type="entry name" value="Pectinesterase"/>
    <property type="match status" value="1"/>
</dbReference>
<feature type="domain" description="Pectinesterase catalytic" evidence="13">
    <location>
        <begin position="68"/>
        <end position="344"/>
    </location>
</feature>
<dbReference type="KEGG" id="atr:18433718"/>
<evidence type="ECO:0000256" key="6">
    <source>
        <dbReference type="ARBA" id="ARBA00022525"/>
    </source>
</evidence>
<evidence type="ECO:0000259" key="13">
    <source>
        <dbReference type="Pfam" id="PF01095"/>
    </source>
</evidence>
<evidence type="ECO:0000256" key="5">
    <source>
        <dbReference type="ARBA" id="ARBA00022512"/>
    </source>
</evidence>
<dbReference type="PANTHER" id="PTHR31321:SF126">
    <property type="entry name" value="PECTINESTERASE"/>
    <property type="match status" value="1"/>
</dbReference>
<comment type="subcellular location">
    <subcellularLocation>
        <location evidence="1">Secreted</location>
        <location evidence="1">Cell wall</location>
    </subcellularLocation>
</comment>
<evidence type="ECO:0000256" key="10">
    <source>
        <dbReference type="ARBA" id="ARBA00047928"/>
    </source>
</evidence>
<gene>
    <name evidence="14" type="ORF">AMTR_s00007p00264370</name>
</gene>
<proteinExistence type="inferred from homology"/>
<dbReference type="GO" id="GO:0045490">
    <property type="term" value="P:pectin catabolic process"/>
    <property type="evidence" value="ECO:0000318"/>
    <property type="project" value="GO_Central"/>
</dbReference>
<dbReference type="Gramene" id="ERN05537">
    <property type="protein sequence ID" value="ERN05537"/>
    <property type="gene ID" value="AMTR_s00007p00264370"/>
</dbReference>
<dbReference type="EC" id="3.1.1.11" evidence="4 12"/>
<evidence type="ECO:0000313" key="14">
    <source>
        <dbReference type="EMBL" id="ERN05537.1"/>
    </source>
</evidence>
<keyword evidence="6" id="KW-0964">Secreted</keyword>
<sequence>MAGMWSFPVVALVSLVLVSSSATAHNDFHSWLENNKAMYEARMGQIANGINVTMEDALAVAENGTKVLVVCKDGSCDYGTLQAAVDSIPVGNTQRYILKIKPGLYKEKVNVPRTKPFVTFLGDPINMPTISYNGNSAKYGTWNSATVIVEADYFIAMNVIFENSSPRPKDGEEGQAVALRISGDKAAFYRCRFIGFQDTLCDDVGRHLFKNCFIQGTVDFIFGAARSLYSNCEINSVATGRTAITAQARSSESDEGGFSFVNCKITGTGQATLSRAWRKYSRVIFARTYMGNLIDKLGWDNHGYTDRDQTVFYGEYQCFGPGATMDGRVPYAKKLRTEDVKPFLDVTYILGRTWLRTPPPFQNLN</sequence>
<evidence type="ECO:0000256" key="2">
    <source>
        <dbReference type="ARBA" id="ARBA00005184"/>
    </source>
</evidence>
<protein>
    <recommendedName>
        <fullName evidence="4 12">Pectinesterase</fullName>
        <ecNumber evidence="4 12">3.1.1.11</ecNumber>
    </recommendedName>
</protein>
<dbReference type="HOGENOM" id="CLU_012243_3_3_1"/>
<evidence type="ECO:0000256" key="7">
    <source>
        <dbReference type="ARBA" id="ARBA00022729"/>
    </source>
</evidence>
<dbReference type="InterPro" id="IPR012334">
    <property type="entry name" value="Pectin_lyas_fold"/>
</dbReference>
<feature type="active site" evidence="11">
    <location>
        <position position="219"/>
    </location>
</feature>
<keyword evidence="5" id="KW-0134">Cell wall</keyword>
<evidence type="ECO:0000256" key="1">
    <source>
        <dbReference type="ARBA" id="ARBA00004191"/>
    </source>
</evidence>
<dbReference type="eggNOG" id="ENOG502QTUS">
    <property type="taxonomic scope" value="Eukaryota"/>
</dbReference>
<evidence type="ECO:0000256" key="9">
    <source>
        <dbReference type="ARBA" id="ARBA00023085"/>
    </source>
</evidence>
<dbReference type="SUPFAM" id="SSF51126">
    <property type="entry name" value="Pectin lyase-like"/>
    <property type="match status" value="1"/>
</dbReference>
<dbReference type="PANTHER" id="PTHR31321">
    <property type="entry name" value="ACYL-COA THIOESTER HYDROLASE YBHC-RELATED"/>
    <property type="match status" value="1"/>
</dbReference>
<dbReference type="InterPro" id="IPR000070">
    <property type="entry name" value="Pectinesterase_cat"/>
</dbReference>
<dbReference type="Gene3D" id="2.160.20.10">
    <property type="entry name" value="Single-stranded right-handed beta-helix, Pectin lyase-like"/>
    <property type="match status" value="1"/>
</dbReference>
<dbReference type="UniPathway" id="UPA00545">
    <property type="reaction ID" value="UER00823"/>
</dbReference>
<feature type="signal peptide" evidence="12">
    <location>
        <begin position="1"/>
        <end position="24"/>
    </location>
</feature>
<dbReference type="OrthoDB" id="2019149at2759"/>
<dbReference type="OMA" id="VIFARTY"/>
<comment type="catalytic activity">
    <reaction evidence="10 12">
        <text>[(1-&gt;4)-alpha-D-galacturonosyl methyl ester](n) + n H2O = [(1-&gt;4)-alpha-D-galacturonosyl](n) + n methanol + n H(+)</text>
        <dbReference type="Rhea" id="RHEA:22380"/>
        <dbReference type="Rhea" id="RHEA-COMP:14570"/>
        <dbReference type="Rhea" id="RHEA-COMP:14573"/>
        <dbReference type="ChEBI" id="CHEBI:15377"/>
        <dbReference type="ChEBI" id="CHEBI:15378"/>
        <dbReference type="ChEBI" id="CHEBI:17790"/>
        <dbReference type="ChEBI" id="CHEBI:140522"/>
        <dbReference type="ChEBI" id="CHEBI:140523"/>
        <dbReference type="EC" id="3.1.1.11"/>
    </reaction>
</comment>
<feature type="chain" id="PRO_5005149643" description="Pectinesterase" evidence="12">
    <location>
        <begin position="25"/>
        <end position="365"/>
    </location>
</feature>
<dbReference type="STRING" id="13333.W1P6M7"/>
<evidence type="ECO:0000256" key="11">
    <source>
        <dbReference type="PROSITE-ProRule" id="PRU10040"/>
    </source>
</evidence>
<keyword evidence="9 12" id="KW-0063">Aspartyl esterase</keyword>
<dbReference type="InterPro" id="IPR033131">
    <property type="entry name" value="Pectinesterase_Asp_AS"/>
</dbReference>
<dbReference type="Proteomes" id="UP000017836">
    <property type="component" value="Unassembled WGS sequence"/>
</dbReference>
<keyword evidence="7 12" id="KW-0732">Signal</keyword>
<evidence type="ECO:0000256" key="8">
    <source>
        <dbReference type="ARBA" id="ARBA00022801"/>
    </source>
</evidence>
<keyword evidence="15" id="KW-1185">Reference proteome</keyword>
<evidence type="ECO:0000256" key="4">
    <source>
        <dbReference type="ARBA" id="ARBA00013229"/>
    </source>
</evidence>
<dbReference type="AlphaFoldDB" id="W1P6M7"/>